<keyword evidence="8" id="KW-0175">Coiled coil</keyword>
<dbReference type="InterPro" id="IPR036770">
    <property type="entry name" value="Ankyrin_rpt-contain_sf"/>
</dbReference>
<dbReference type="GO" id="GO:0001726">
    <property type="term" value="C:ruffle"/>
    <property type="evidence" value="ECO:0007669"/>
    <property type="project" value="TreeGrafter"/>
</dbReference>
<dbReference type="InterPro" id="IPR001164">
    <property type="entry name" value="ArfGAP_dom"/>
</dbReference>
<dbReference type="Pfam" id="PF00169">
    <property type="entry name" value="PH"/>
    <property type="match status" value="1"/>
</dbReference>
<keyword evidence="4" id="KW-0677">Repeat</keyword>
<accession>A0A8C9MZU2</accession>
<dbReference type="InterPro" id="IPR047006">
    <property type="entry name" value="ASAP3_ArfGap"/>
</dbReference>
<dbReference type="InterPro" id="IPR004148">
    <property type="entry name" value="BAR_dom"/>
</dbReference>
<name>A0A8C9MZU2_SERCA</name>
<dbReference type="PANTHER" id="PTHR45854:SF1">
    <property type="entry name" value="ARF-GAP WITH SH3 DOMAIN, ANK REPEAT AND PH DOMAIN-CONTAINING PROTEIN 3"/>
    <property type="match status" value="1"/>
</dbReference>
<dbReference type="Pfam" id="PF12796">
    <property type="entry name" value="Ank_2"/>
    <property type="match status" value="1"/>
</dbReference>
<reference evidence="17" key="2">
    <citation type="submission" date="2025-09" db="UniProtKB">
        <authorList>
            <consortium name="Ensembl"/>
        </authorList>
    </citation>
    <scope>IDENTIFICATION</scope>
</reference>
<dbReference type="PRINTS" id="PR00405">
    <property type="entry name" value="REVINTRACTNG"/>
</dbReference>
<dbReference type="SMART" id="SM00105">
    <property type="entry name" value="ArfGap"/>
    <property type="match status" value="1"/>
</dbReference>
<dbReference type="InterPro" id="IPR037844">
    <property type="entry name" value="PH_ASAP"/>
</dbReference>
<dbReference type="AlphaFoldDB" id="A0A8C9MZU2"/>
<dbReference type="FunFam" id="1.10.220.150:FF:000002">
    <property type="entry name" value="arf-GAP with SH3 domain, ANK repeat and PH domain-containing protein 1"/>
    <property type="match status" value="1"/>
</dbReference>
<reference evidence="17" key="1">
    <citation type="submission" date="2025-08" db="UniProtKB">
        <authorList>
            <consortium name="Ensembl"/>
        </authorList>
    </citation>
    <scope>IDENTIFICATION</scope>
</reference>
<dbReference type="InterPro" id="IPR027267">
    <property type="entry name" value="AH/BAR_dom_sf"/>
</dbReference>
<dbReference type="InterPro" id="IPR043593">
    <property type="entry name" value="ASAP"/>
</dbReference>
<organism evidence="17 18">
    <name type="scientific">Serinus canaria</name>
    <name type="common">Island canary</name>
    <name type="synonym">Fringilla canaria</name>
    <dbReference type="NCBI Taxonomy" id="9135"/>
    <lineage>
        <taxon>Eukaryota</taxon>
        <taxon>Metazoa</taxon>
        <taxon>Chordata</taxon>
        <taxon>Craniata</taxon>
        <taxon>Vertebrata</taxon>
        <taxon>Euteleostomi</taxon>
        <taxon>Archelosauria</taxon>
        <taxon>Archosauria</taxon>
        <taxon>Dinosauria</taxon>
        <taxon>Saurischia</taxon>
        <taxon>Theropoda</taxon>
        <taxon>Coelurosauria</taxon>
        <taxon>Aves</taxon>
        <taxon>Neognathae</taxon>
        <taxon>Neoaves</taxon>
        <taxon>Telluraves</taxon>
        <taxon>Australaves</taxon>
        <taxon>Passeriformes</taxon>
        <taxon>Passeroidea</taxon>
        <taxon>Fringillidae</taxon>
        <taxon>Carduelinae</taxon>
        <taxon>Serinus</taxon>
    </lineage>
</organism>
<dbReference type="SUPFAM" id="SSF57863">
    <property type="entry name" value="ArfGap/RecO-like zinc finger"/>
    <property type="match status" value="1"/>
</dbReference>
<dbReference type="Gene3D" id="1.20.1270.60">
    <property type="entry name" value="Arfaptin homology (AH) domain/BAR domain"/>
    <property type="match status" value="1"/>
</dbReference>
<protein>
    <recommendedName>
        <fullName evidence="10">Arf-GAP with SH3 domain, ANK repeat and PH domain-containing protein 3</fullName>
    </recommendedName>
    <alternativeName>
        <fullName evidence="11">Development and differentiation-enhancing factor-like 1</fullName>
    </alternativeName>
</protein>
<evidence type="ECO:0000256" key="13">
    <source>
        <dbReference type="PROSITE-ProRule" id="PRU00288"/>
    </source>
</evidence>
<evidence type="ECO:0000256" key="5">
    <source>
        <dbReference type="ARBA" id="ARBA00022771"/>
    </source>
</evidence>
<evidence type="ECO:0000313" key="18">
    <source>
        <dbReference type="Proteomes" id="UP000694409"/>
    </source>
</evidence>
<evidence type="ECO:0000256" key="11">
    <source>
        <dbReference type="ARBA" id="ARBA00075651"/>
    </source>
</evidence>
<feature type="domain" description="Arf-GAP" evidence="16">
    <location>
        <begin position="427"/>
        <end position="549"/>
    </location>
</feature>
<sequence>MPEQLSVADFLAVASEDLGSPAAAFASKVQKCRGTVGALEESLDGDQAVLQRIRKYVKAIHISGLTHVENEEQYSEALENFGNNHLSQNNHELSTGFLNLAVFTREVTALFKNLVQNLNNIVSFPLDSLLKGQLKDGRLVSPVPRVIYLATLCSETSGMDSAHARGQEKEGASTRAWKEAVSVGTEVTEDMQKERRLLQLHMCEYLLKARESQMKQGPDFLQSLIKFFHAQHNFFQDGWKAAQNLYPFIEKLAVSLHALRQAQEEEVKQLTQTRDSLRTILQLENKEENLNRKNSGSGYSIHQHQGNKQYGTEKSGFLYKKSDGIRKVWQKRKCGVKYGCLTISHSTINRPPVKLNLLTCQVRPHAEEKKCFDLVTHNRTYHFQAEDEQDCVVWVSVLQNSKDEALSNAFKGDGGTGVDGGMQELTRLVISEVKNMPGNKQCCDCGAPDPTWLSTNLGILTCIECSGIHRELGVHYSRIQSLTLDVLSTSELLLAVSIGNTRFNEIMEAALPTQDCPKPSASSDMAARKEYIMAKYMERRYVQKSSQDNPHGLWEAIQARDLLALLKAFAEGHDLAKPLASPEGQDAGELPLHMAVRHADRSSLPLVDFIIQNGGTLDRVTQNGNTALHYGALYNQPNCLKLLLKGKATFTTVNAAGETALDVARRLKYSECEELLEQAQAGKLSLQIHVDYDWEPPSEFPYDSEDELEEKVLGTSLELCVLEAVAPRSLPSASSTGALDGTPSTRSPTESQRAVYWETRSETDTSSSRRGPELSPPPTQPLPGSTGPCSRQHLHLMLGDHCTMLGDGSRTGVFPASFVHLLQD</sequence>
<dbReference type="Pfam" id="PF01412">
    <property type="entry name" value="ArfGap"/>
    <property type="match status" value="1"/>
</dbReference>
<evidence type="ECO:0000256" key="14">
    <source>
        <dbReference type="SAM" id="MobiDB-lite"/>
    </source>
</evidence>
<dbReference type="SMART" id="SM00233">
    <property type="entry name" value="PH"/>
    <property type="match status" value="1"/>
</dbReference>
<keyword evidence="18" id="KW-1185">Reference proteome</keyword>
<evidence type="ECO:0000256" key="6">
    <source>
        <dbReference type="ARBA" id="ARBA00022833"/>
    </source>
</evidence>
<evidence type="ECO:0000256" key="9">
    <source>
        <dbReference type="ARBA" id="ARBA00054302"/>
    </source>
</evidence>
<dbReference type="FunFam" id="1.25.40.20:FF:000006">
    <property type="entry name" value="Arf-GAP with SH3 domain, ANK repeat and PH domain-containing protein 2"/>
    <property type="match status" value="1"/>
</dbReference>
<dbReference type="InterPro" id="IPR002110">
    <property type="entry name" value="Ankyrin_rpt"/>
</dbReference>
<evidence type="ECO:0000256" key="4">
    <source>
        <dbReference type="ARBA" id="ARBA00022737"/>
    </source>
</evidence>
<dbReference type="Gene3D" id="1.10.220.150">
    <property type="entry name" value="Arf GTPase activating protein"/>
    <property type="match status" value="1"/>
</dbReference>
<dbReference type="CDD" id="cd17900">
    <property type="entry name" value="ArfGap_ASAP3"/>
    <property type="match status" value="1"/>
</dbReference>
<evidence type="ECO:0000256" key="8">
    <source>
        <dbReference type="ARBA" id="ARBA00023054"/>
    </source>
</evidence>
<dbReference type="FunFam" id="2.30.29.30:FF:000012">
    <property type="entry name" value="Arf-GAP with SH3 domain, ANK repeat and PH domain-containing protein 2"/>
    <property type="match status" value="1"/>
</dbReference>
<feature type="repeat" description="ANK" evidence="12">
    <location>
        <begin position="623"/>
        <end position="655"/>
    </location>
</feature>
<keyword evidence="3" id="KW-0479">Metal-binding</keyword>
<evidence type="ECO:0000256" key="1">
    <source>
        <dbReference type="ARBA" id="ARBA00004496"/>
    </source>
</evidence>
<keyword evidence="6" id="KW-0862">Zinc</keyword>
<dbReference type="PROSITE" id="PS50003">
    <property type="entry name" value="PH_DOMAIN"/>
    <property type="match status" value="1"/>
</dbReference>
<comment type="subcellular location">
    <subcellularLocation>
        <location evidence="1">Cytoplasm</location>
    </subcellularLocation>
</comment>
<dbReference type="PROSITE" id="PS50088">
    <property type="entry name" value="ANK_REPEAT"/>
    <property type="match status" value="2"/>
</dbReference>
<feature type="region of interest" description="Disordered" evidence="14">
    <location>
        <begin position="731"/>
        <end position="792"/>
    </location>
</feature>
<evidence type="ECO:0000259" key="15">
    <source>
        <dbReference type="PROSITE" id="PS50003"/>
    </source>
</evidence>
<dbReference type="InterPro" id="IPR037278">
    <property type="entry name" value="ARFGAP/RecO"/>
</dbReference>
<feature type="domain" description="PH" evidence="15">
    <location>
        <begin position="311"/>
        <end position="403"/>
    </location>
</feature>
<evidence type="ECO:0000256" key="10">
    <source>
        <dbReference type="ARBA" id="ARBA00072373"/>
    </source>
</evidence>
<dbReference type="GO" id="GO:0051492">
    <property type="term" value="P:regulation of stress fiber assembly"/>
    <property type="evidence" value="ECO:0007669"/>
    <property type="project" value="TreeGrafter"/>
</dbReference>
<dbReference type="PROSITE" id="PS50297">
    <property type="entry name" value="ANK_REP_REGION"/>
    <property type="match status" value="1"/>
</dbReference>
<dbReference type="PROSITE" id="PS50115">
    <property type="entry name" value="ARFGAP"/>
    <property type="match status" value="1"/>
</dbReference>
<dbReference type="Proteomes" id="UP000694409">
    <property type="component" value="Unassembled WGS sequence"/>
</dbReference>
<dbReference type="Gene3D" id="1.25.40.20">
    <property type="entry name" value="Ankyrin repeat-containing domain"/>
    <property type="match status" value="1"/>
</dbReference>
<gene>
    <name evidence="17" type="primary">ASAP3</name>
</gene>
<dbReference type="SMART" id="SM00248">
    <property type="entry name" value="ANK"/>
    <property type="match status" value="2"/>
</dbReference>
<dbReference type="GeneTree" id="ENSGT00940000165326"/>
<keyword evidence="7 12" id="KW-0040">ANK repeat</keyword>
<dbReference type="GO" id="GO:0005925">
    <property type="term" value="C:focal adhesion"/>
    <property type="evidence" value="ECO:0007669"/>
    <property type="project" value="TreeGrafter"/>
</dbReference>
<dbReference type="CDD" id="cd13251">
    <property type="entry name" value="PH_ASAP"/>
    <property type="match status" value="1"/>
</dbReference>
<dbReference type="GO" id="GO:0005737">
    <property type="term" value="C:cytoplasm"/>
    <property type="evidence" value="ECO:0007669"/>
    <property type="project" value="UniProtKB-SubCell"/>
</dbReference>
<dbReference type="Ensembl" id="ENSSCAT00000012322.1">
    <property type="protein sequence ID" value="ENSSCAP00000010905.1"/>
    <property type="gene ID" value="ENSSCAG00000008039.1"/>
</dbReference>
<evidence type="ECO:0000256" key="2">
    <source>
        <dbReference type="ARBA" id="ARBA00022490"/>
    </source>
</evidence>
<proteinExistence type="predicted"/>
<dbReference type="SUPFAM" id="SSF103657">
    <property type="entry name" value="BAR/IMD domain-like"/>
    <property type="match status" value="1"/>
</dbReference>
<evidence type="ECO:0000256" key="7">
    <source>
        <dbReference type="ARBA" id="ARBA00023043"/>
    </source>
</evidence>
<dbReference type="SUPFAM" id="SSF48403">
    <property type="entry name" value="Ankyrin repeat"/>
    <property type="match status" value="1"/>
</dbReference>
<keyword evidence="5 13" id="KW-0863">Zinc-finger</keyword>
<dbReference type="InterPro" id="IPR038508">
    <property type="entry name" value="ArfGAP_dom_sf"/>
</dbReference>
<dbReference type="Gene3D" id="2.30.29.30">
    <property type="entry name" value="Pleckstrin-homology domain (PH domain)/Phosphotyrosine-binding domain (PTB)"/>
    <property type="match status" value="1"/>
</dbReference>
<feature type="repeat" description="ANK" evidence="12">
    <location>
        <begin position="587"/>
        <end position="622"/>
    </location>
</feature>
<evidence type="ECO:0000256" key="3">
    <source>
        <dbReference type="ARBA" id="ARBA00022723"/>
    </source>
</evidence>
<evidence type="ECO:0000256" key="12">
    <source>
        <dbReference type="PROSITE-ProRule" id="PRU00023"/>
    </source>
</evidence>
<dbReference type="PANTHER" id="PTHR45854">
    <property type="entry name" value="ASAP FAMILY MEMBER"/>
    <property type="match status" value="1"/>
</dbReference>
<dbReference type="GO" id="GO:0008270">
    <property type="term" value="F:zinc ion binding"/>
    <property type="evidence" value="ECO:0007669"/>
    <property type="project" value="UniProtKB-KW"/>
</dbReference>
<feature type="compositionally biased region" description="Polar residues" evidence="14">
    <location>
        <begin position="731"/>
        <end position="752"/>
    </location>
</feature>
<evidence type="ECO:0000313" key="17">
    <source>
        <dbReference type="Ensembl" id="ENSSCAP00000010905.1"/>
    </source>
</evidence>
<evidence type="ECO:0000259" key="16">
    <source>
        <dbReference type="PROSITE" id="PS50115"/>
    </source>
</evidence>
<dbReference type="Gene3D" id="1.25.40.950">
    <property type="match status" value="1"/>
</dbReference>
<dbReference type="InterPro" id="IPR001849">
    <property type="entry name" value="PH_domain"/>
</dbReference>
<dbReference type="GO" id="GO:0005096">
    <property type="term" value="F:GTPase activator activity"/>
    <property type="evidence" value="ECO:0007669"/>
    <property type="project" value="InterPro"/>
</dbReference>
<comment type="function">
    <text evidence="9">Promotes cell proliferation.</text>
</comment>
<dbReference type="InterPro" id="IPR011993">
    <property type="entry name" value="PH-like_dom_sf"/>
</dbReference>
<dbReference type="Pfam" id="PF16746">
    <property type="entry name" value="BAR_3"/>
    <property type="match status" value="1"/>
</dbReference>
<dbReference type="SUPFAM" id="SSF50729">
    <property type="entry name" value="PH domain-like"/>
    <property type="match status" value="1"/>
</dbReference>
<dbReference type="FunFam" id="1.20.1270.60:FF:000036">
    <property type="entry name" value="Arf-GAP with SH3 domain, ANK repeat and PH domain-containing protein 3"/>
    <property type="match status" value="1"/>
</dbReference>
<keyword evidence="2" id="KW-0963">Cytoplasm</keyword>